<name>A0A2A9NFM9_9AGAR</name>
<reference evidence="2 3" key="1">
    <citation type="submission" date="2014-02" db="EMBL/GenBank/DDBJ databases">
        <title>Transposable element dynamics among asymbiotic and ectomycorrhizal Amanita fungi.</title>
        <authorList>
            <consortium name="DOE Joint Genome Institute"/>
            <person name="Hess J."/>
            <person name="Skrede I."/>
            <person name="Wolfe B."/>
            <person name="LaButti K."/>
            <person name="Ohm R.A."/>
            <person name="Grigoriev I.V."/>
            <person name="Pringle A."/>
        </authorList>
    </citation>
    <scope>NUCLEOTIDE SEQUENCE [LARGE SCALE GENOMIC DNA]</scope>
    <source>
        <strain evidence="2 3">SKay4041</strain>
    </source>
</reference>
<dbReference type="InterPro" id="IPR011009">
    <property type="entry name" value="Kinase-like_dom_sf"/>
</dbReference>
<dbReference type="SUPFAM" id="SSF56112">
    <property type="entry name" value="Protein kinase-like (PK-like)"/>
    <property type="match status" value="1"/>
</dbReference>
<evidence type="ECO:0000259" key="1">
    <source>
        <dbReference type="PROSITE" id="PS50011"/>
    </source>
</evidence>
<dbReference type="OrthoDB" id="2722301at2759"/>
<keyword evidence="3" id="KW-1185">Reference proteome</keyword>
<dbReference type="EMBL" id="KZ302137">
    <property type="protein sequence ID" value="PFH47061.1"/>
    <property type="molecule type" value="Genomic_DNA"/>
</dbReference>
<dbReference type="GO" id="GO:0005524">
    <property type="term" value="F:ATP binding"/>
    <property type="evidence" value="ECO:0007669"/>
    <property type="project" value="InterPro"/>
</dbReference>
<dbReference type="Gene3D" id="1.10.510.10">
    <property type="entry name" value="Transferase(Phosphotransferase) domain 1"/>
    <property type="match status" value="1"/>
</dbReference>
<proteinExistence type="predicted"/>
<dbReference type="PANTHER" id="PTHR44167">
    <property type="entry name" value="OVARIAN-SPECIFIC SERINE/THREONINE-PROTEIN KINASE LOK-RELATED"/>
    <property type="match status" value="1"/>
</dbReference>
<gene>
    <name evidence="2" type="ORF">AMATHDRAFT_68490</name>
</gene>
<dbReference type="GO" id="GO:0004672">
    <property type="term" value="F:protein kinase activity"/>
    <property type="evidence" value="ECO:0007669"/>
    <property type="project" value="InterPro"/>
</dbReference>
<dbReference type="PROSITE" id="PS50011">
    <property type="entry name" value="PROTEIN_KINASE_DOM"/>
    <property type="match status" value="1"/>
</dbReference>
<protein>
    <recommendedName>
        <fullName evidence="1">Protein kinase domain-containing protein</fullName>
    </recommendedName>
</protein>
<organism evidence="2 3">
    <name type="scientific">Amanita thiersii Skay4041</name>
    <dbReference type="NCBI Taxonomy" id="703135"/>
    <lineage>
        <taxon>Eukaryota</taxon>
        <taxon>Fungi</taxon>
        <taxon>Dikarya</taxon>
        <taxon>Basidiomycota</taxon>
        <taxon>Agaricomycotina</taxon>
        <taxon>Agaricomycetes</taxon>
        <taxon>Agaricomycetidae</taxon>
        <taxon>Agaricales</taxon>
        <taxon>Pluteineae</taxon>
        <taxon>Amanitaceae</taxon>
        <taxon>Amanita</taxon>
    </lineage>
</organism>
<evidence type="ECO:0000313" key="2">
    <source>
        <dbReference type="EMBL" id="PFH47061.1"/>
    </source>
</evidence>
<dbReference type="InterPro" id="IPR001245">
    <property type="entry name" value="Ser-Thr/Tyr_kinase_cat_dom"/>
</dbReference>
<feature type="domain" description="Protein kinase" evidence="1">
    <location>
        <begin position="1"/>
        <end position="364"/>
    </location>
</feature>
<accession>A0A2A9NFM9</accession>
<dbReference type="Pfam" id="PF07714">
    <property type="entry name" value="PK_Tyr_Ser-Thr"/>
    <property type="match status" value="1"/>
</dbReference>
<dbReference type="PANTHER" id="PTHR44167:SF24">
    <property type="entry name" value="SERINE_THREONINE-PROTEIN KINASE CHK2"/>
    <property type="match status" value="1"/>
</dbReference>
<dbReference type="SMART" id="SM00220">
    <property type="entry name" value="S_TKc"/>
    <property type="match status" value="1"/>
</dbReference>
<dbReference type="InterPro" id="IPR000719">
    <property type="entry name" value="Prot_kinase_dom"/>
</dbReference>
<sequence>MYPLRKEPFTSDSPPFVPCHGIVHEGPDVSENVALAQDSLNRHVVIKLVATGTQEFNILSFLKEATNITSSSFSSVMPVLDILNEGEWTFFVMPRWHIFGGVLPDGTVEHALNFAHCMLKGLSLLHTNNIAHKDIASHNILVNYLWAGRDADAKDIAFHRDLCSQGRNEYAIFDFDRAIKLPSYIDRSQYRLPIQYSFEGSHLGPAFECVLAPIDYNPFTYDVFCMGRLLCYELQYITELAPLLAPLLDMMLTPNEKKRFTAEQALEFFEKLRSEMSQEELKRQIPGDLPATPAWHKFDRWRNLPRRFVETWSCYRQYPPSLPQRLLRKLCTYDRGWNLVYNMRLIFRTIGDYILWRPRSRIVL</sequence>
<evidence type="ECO:0000313" key="3">
    <source>
        <dbReference type="Proteomes" id="UP000242287"/>
    </source>
</evidence>
<dbReference type="Proteomes" id="UP000242287">
    <property type="component" value="Unassembled WGS sequence"/>
</dbReference>
<dbReference type="AlphaFoldDB" id="A0A2A9NFM9"/>